<reference evidence="1" key="1">
    <citation type="submission" date="2020-11" db="EMBL/GenBank/DDBJ databases">
        <authorList>
            <consortium name="DOE Joint Genome Institute"/>
            <person name="Ahrendt S."/>
            <person name="Riley R."/>
            <person name="Andreopoulos W."/>
            <person name="Labutti K."/>
            <person name="Pangilinan J."/>
            <person name="Ruiz-Duenas F.J."/>
            <person name="Barrasa J.M."/>
            <person name="Sanchez-Garcia M."/>
            <person name="Camarero S."/>
            <person name="Miyauchi S."/>
            <person name="Serrano A."/>
            <person name="Linde D."/>
            <person name="Babiker R."/>
            <person name="Drula E."/>
            <person name="Ayuso-Fernandez I."/>
            <person name="Pacheco R."/>
            <person name="Padilla G."/>
            <person name="Ferreira P."/>
            <person name="Barriuso J."/>
            <person name="Kellner H."/>
            <person name="Castanera R."/>
            <person name="Alfaro M."/>
            <person name="Ramirez L."/>
            <person name="Pisabarro A.G."/>
            <person name="Kuo A."/>
            <person name="Tritt A."/>
            <person name="Lipzen A."/>
            <person name="He G."/>
            <person name="Yan M."/>
            <person name="Ng V."/>
            <person name="Cullen D."/>
            <person name="Martin F."/>
            <person name="Rosso M.-N."/>
            <person name="Henrissat B."/>
            <person name="Hibbett D."/>
            <person name="Martinez A.T."/>
            <person name="Grigoriev I.V."/>
        </authorList>
    </citation>
    <scope>NUCLEOTIDE SEQUENCE</scope>
    <source>
        <strain evidence="1">CIRM-BRFM 674</strain>
    </source>
</reference>
<proteinExistence type="predicted"/>
<comment type="caution">
    <text evidence="1">The sequence shown here is derived from an EMBL/GenBank/DDBJ whole genome shotgun (WGS) entry which is preliminary data.</text>
</comment>
<accession>A0A9P5YNW1</accession>
<protein>
    <submittedName>
        <fullName evidence="1">Uncharacterized protein</fullName>
    </submittedName>
</protein>
<keyword evidence="2" id="KW-1185">Reference proteome</keyword>
<dbReference type="Proteomes" id="UP000807469">
    <property type="component" value="Unassembled WGS sequence"/>
</dbReference>
<dbReference type="AlphaFoldDB" id="A0A9P5YNW1"/>
<name>A0A9P5YNW1_9AGAR</name>
<sequence length="142" mass="16348">MEMLQYWKTSIRERNSSMRTKLYNMAARTVRKALWVFCPGAEVIAKDGRGEMFLATFMVTWRRGCFFDGWVSGLMLYPAVGAGSVGRGFNAQGFFLAVARDERGFWVQKKRGMSRGIYLDFLNPFVGQREGWVGWMQQMPFG</sequence>
<evidence type="ECO:0000313" key="2">
    <source>
        <dbReference type="Proteomes" id="UP000807469"/>
    </source>
</evidence>
<dbReference type="EMBL" id="MU155726">
    <property type="protein sequence ID" value="KAF9471241.1"/>
    <property type="molecule type" value="Genomic_DNA"/>
</dbReference>
<organism evidence="1 2">
    <name type="scientific">Pholiota conissans</name>
    <dbReference type="NCBI Taxonomy" id="109636"/>
    <lineage>
        <taxon>Eukaryota</taxon>
        <taxon>Fungi</taxon>
        <taxon>Dikarya</taxon>
        <taxon>Basidiomycota</taxon>
        <taxon>Agaricomycotina</taxon>
        <taxon>Agaricomycetes</taxon>
        <taxon>Agaricomycetidae</taxon>
        <taxon>Agaricales</taxon>
        <taxon>Agaricineae</taxon>
        <taxon>Strophariaceae</taxon>
        <taxon>Pholiota</taxon>
    </lineage>
</organism>
<evidence type="ECO:0000313" key="1">
    <source>
        <dbReference type="EMBL" id="KAF9471241.1"/>
    </source>
</evidence>
<gene>
    <name evidence="1" type="ORF">BDN70DRAFT_901493</name>
</gene>